<evidence type="ECO:0000313" key="1">
    <source>
        <dbReference type="EMBL" id="JAD59083.1"/>
    </source>
</evidence>
<accession>A0A0A9BA97</accession>
<organism evidence="1">
    <name type="scientific">Arundo donax</name>
    <name type="common">Giant reed</name>
    <name type="synonym">Donax arundinaceus</name>
    <dbReference type="NCBI Taxonomy" id="35708"/>
    <lineage>
        <taxon>Eukaryota</taxon>
        <taxon>Viridiplantae</taxon>
        <taxon>Streptophyta</taxon>
        <taxon>Embryophyta</taxon>
        <taxon>Tracheophyta</taxon>
        <taxon>Spermatophyta</taxon>
        <taxon>Magnoliopsida</taxon>
        <taxon>Liliopsida</taxon>
        <taxon>Poales</taxon>
        <taxon>Poaceae</taxon>
        <taxon>PACMAD clade</taxon>
        <taxon>Arundinoideae</taxon>
        <taxon>Arundineae</taxon>
        <taxon>Arundo</taxon>
    </lineage>
</organism>
<dbReference type="AlphaFoldDB" id="A0A0A9BA97"/>
<protein>
    <submittedName>
        <fullName evidence="1">Uncharacterized protein</fullName>
    </submittedName>
</protein>
<proteinExistence type="predicted"/>
<name>A0A0A9BA97_ARUDO</name>
<reference evidence="1" key="2">
    <citation type="journal article" date="2015" name="Data Brief">
        <title>Shoot transcriptome of the giant reed, Arundo donax.</title>
        <authorList>
            <person name="Barrero R.A."/>
            <person name="Guerrero F.D."/>
            <person name="Moolhuijzen P."/>
            <person name="Goolsby J.A."/>
            <person name="Tidwell J."/>
            <person name="Bellgard S.E."/>
            <person name="Bellgard M.I."/>
        </authorList>
    </citation>
    <scope>NUCLEOTIDE SEQUENCE</scope>
    <source>
        <tissue evidence="1">Shoot tissue taken approximately 20 cm above the soil surface</tissue>
    </source>
</reference>
<sequence>MQWSSLCYHAARPTHAEDPCCSLR</sequence>
<dbReference type="EMBL" id="GBRH01238812">
    <property type="protein sequence ID" value="JAD59083.1"/>
    <property type="molecule type" value="Transcribed_RNA"/>
</dbReference>
<reference evidence="1" key="1">
    <citation type="submission" date="2014-09" db="EMBL/GenBank/DDBJ databases">
        <authorList>
            <person name="Magalhaes I.L.F."/>
            <person name="Oliveira U."/>
            <person name="Santos F.R."/>
            <person name="Vidigal T.H.D.A."/>
            <person name="Brescovit A.D."/>
            <person name="Santos A.J."/>
        </authorList>
    </citation>
    <scope>NUCLEOTIDE SEQUENCE</scope>
    <source>
        <tissue evidence="1">Shoot tissue taken approximately 20 cm above the soil surface</tissue>
    </source>
</reference>